<organism evidence="1 2">
    <name type="scientific">Engystomops pustulosus</name>
    <name type="common">Tungara frog</name>
    <name type="synonym">Physalaemus pustulosus</name>
    <dbReference type="NCBI Taxonomy" id="76066"/>
    <lineage>
        <taxon>Eukaryota</taxon>
        <taxon>Metazoa</taxon>
        <taxon>Chordata</taxon>
        <taxon>Craniata</taxon>
        <taxon>Vertebrata</taxon>
        <taxon>Euteleostomi</taxon>
        <taxon>Amphibia</taxon>
        <taxon>Batrachia</taxon>
        <taxon>Anura</taxon>
        <taxon>Neobatrachia</taxon>
        <taxon>Hyloidea</taxon>
        <taxon>Leptodactylidae</taxon>
        <taxon>Leiuperinae</taxon>
        <taxon>Engystomops</taxon>
    </lineage>
</organism>
<proteinExistence type="predicted"/>
<reference evidence="1" key="1">
    <citation type="thesis" date="2020" institute="ProQuest LLC" country="789 East Eisenhower Parkway, Ann Arbor, MI, USA">
        <title>Comparative Genomics and Chromosome Evolution.</title>
        <authorList>
            <person name="Mudd A.B."/>
        </authorList>
    </citation>
    <scope>NUCLEOTIDE SEQUENCE</scope>
    <source>
        <strain evidence="1">237g6f4</strain>
        <tissue evidence="1">Blood</tissue>
    </source>
</reference>
<name>A0AAV7BBN3_ENGPU</name>
<evidence type="ECO:0000313" key="2">
    <source>
        <dbReference type="Proteomes" id="UP000824782"/>
    </source>
</evidence>
<sequence length="79" mass="8960">MVRIENTAKSYRHDLYSAVVMSHWPPMFTPEYTAVTLPGTLGPNVYNPVQATAKMDSHNNQSAHSFNLLTCLRNKRPEI</sequence>
<keyword evidence="2" id="KW-1185">Reference proteome</keyword>
<evidence type="ECO:0000313" key="1">
    <source>
        <dbReference type="EMBL" id="KAG8569990.1"/>
    </source>
</evidence>
<accession>A0AAV7BBN3</accession>
<dbReference type="AlphaFoldDB" id="A0AAV7BBN3"/>
<comment type="caution">
    <text evidence="1">The sequence shown here is derived from an EMBL/GenBank/DDBJ whole genome shotgun (WGS) entry which is preliminary data.</text>
</comment>
<gene>
    <name evidence="1" type="ORF">GDO81_014629</name>
</gene>
<protein>
    <submittedName>
        <fullName evidence="1">Uncharacterized protein</fullName>
    </submittedName>
</protein>
<dbReference type="Proteomes" id="UP000824782">
    <property type="component" value="Unassembled WGS sequence"/>
</dbReference>
<dbReference type="EMBL" id="WNYA01000006">
    <property type="protein sequence ID" value="KAG8569990.1"/>
    <property type="molecule type" value="Genomic_DNA"/>
</dbReference>